<dbReference type="AlphaFoldDB" id="I0WI32"/>
<gene>
    <name evidence="3" type="ORF">W5A_03859</name>
</gene>
<keyword evidence="1" id="KW-1133">Transmembrane helix</keyword>
<dbReference type="Pfam" id="PF04892">
    <property type="entry name" value="VanZ"/>
    <property type="match status" value="1"/>
</dbReference>
<name>I0WI32_9FLAO</name>
<reference evidence="3 4" key="1">
    <citation type="journal article" date="2012" name="J. Bacteriol.">
        <title>Genome Sequence of the Halotolerant Bacterium Imtechella halotolerans K1T.</title>
        <authorList>
            <person name="Kumar S."/>
            <person name="Vikram S."/>
            <person name="Subramanian S."/>
            <person name="Raghava G.P."/>
            <person name="Pinnaka A.K."/>
        </authorList>
    </citation>
    <scope>NUCLEOTIDE SEQUENCE [LARGE SCALE GENOMIC DNA]</scope>
    <source>
        <strain evidence="3 4">K1</strain>
    </source>
</reference>
<organism evidence="3 4">
    <name type="scientific">Imtechella halotolerans K1</name>
    <dbReference type="NCBI Taxonomy" id="946077"/>
    <lineage>
        <taxon>Bacteria</taxon>
        <taxon>Pseudomonadati</taxon>
        <taxon>Bacteroidota</taxon>
        <taxon>Flavobacteriia</taxon>
        <taxon>Flavobacteriales</taxon>
        <taxon>Flavobacteriaceae</taxon>
        <taxon>Imtechella</taxon>
    </lineage>
</organism>
<dbReference type="PANTHER" id="PTHR28008:SF1">
    <property type="entry name" value="DOMAIN PROTEIN, PUTATIVE (AFU_ORTHOLOGUE AFUA_3G10980)-RELATED"/>
    <property type="match status" value="1"/>
</dbReference>
<dbReference type="InterPro" id="IPR006976">
    <property type="entry name" value="VanZ-like"/>
</dbReference>
<feature type="transmembrane region" description="Helical" evidence="1">
    <location>
        <begin position="104"/>
        <end position="123"/>
    </location>
</feature>
<accession>I0WI32</accession>
<sequence length="130" mass="15043">MFKKHFFKILFISWVIVISILSLFSFNAQAINMQGGDKLAHFLFYSIFTLLMIATLRYECSGKFPFWKIVVLSGVLAFLFGVFIEFCQDYFTTNRMMEVKDIQANALGIVFAILIIKPIEPLLEALKRKI</sequence>
<evidence type="ECO:0000313" key="3">
    <source>
        <dbReference type="EMBL" id="EID76048.1"/>
    </source>
</evidence>
<feature type="transmembrane region" description="Helical" evidence="1">
    <location>
        <begin position="40"/>
        <end position="58"/>
    </location>
</feature>
<dbReference type="PANTHER" id="PTHR28008">
    <property type="entry name" value="DOMAIN PROTEIN, PUTATIVE (AFU_ORTHOLOGUE AFUA_3G10980)-RELATED"/>
    <property type="match status" value="1"/>
</dbReference>
<comment type="caution">
    <text evidence="3">The sequence shown here is derived from an EMBL/GenBank/DDBJ whole genome shotgun (WGS) entry which is preliminary data.</text>
</comment>
<proteinExistence type="predicted"/>
<keyword evidence="4" id="KW-1185">Reference proteome</keyword>
<dbReference type="STRING" id="946077.W5A_03859"/>
<evidence type="ECO:0000256" key="1">
    <source>
        <dbReference type="SAM" id="Phobius"/>
    </source>
</evidence>
<keyword evidence="1" id="KW-0472">Membrane</keyword>
<feature type="transmembrane region" description="Helical" evidence="1">
    <location>
        <begin position="65"/>
        <end position="84"/>
    </location>
</feature>
<evidence type="ECO:0000259" key="2">
    <source>
        <dbReference type="Pfam" id="PF04892"/>
    </source>
</evidence>
<keyword evidence="1" id="KW-0812">Transmembrane</keyword>
<feature type="domain" description="VanZ-like" evidence="2">
    <location>
        <begin position="24"/>
        <end position="117"/>
    </location>
</feature>
<dbReference type="NCBIfam" id="NF037970">
    <property type="entry name" value="vanZ_1"/>
    <property type="match status" value="1"/>
</dbReference>
<protein>
    <recommendedName>
        <fullName evidence="2">VanZ-like domain-containing protein</fullName>
    </recommendedName>
</protein>
<evidence type="ECO:0000313" key="4">
    <source>
        <dbReference type="Proteomes" id="UP000005938"/>
    </source>
</evidence>
<dbReference type="Proteomes" id="UP000005938">
    <property type="component" value="Unassembled WGS sequence"/>
</dbReference>
<dbReference type="EMBL" id="AJJU01000003">
    <property type="protein sequence ID" value="EID76048.1"/>
    <property type="molecule type" value="Genomic_DNA"/>
</dbReference>